<dbReference type="InterPro" id="IPR029058">
    <property type="entry name" value="AB_hydrolase_fold"/>
</dbReference>
<dbReference type="Proteomes" id="UP000030982">
    <property type="component" value="Unassembled WGS sequence"/>
</dbReference>
<dbReference type="PANTHER" id="PTHR46623:SF6">
    <property type="entry name" value="ALPHA_BETA-HYDROLASES SUPERFAMILY PROTEIN"/>
    <property type="match status" value="1"/>
</dbReference>
<dbReference type="STRING" id="1338436.LK10_10270"/>
<dbReference type="Pfam" id="PF01738">
    <property type="entry name" value="DLH"/>
    <property type="match status" value="1"/>
</dbReference>
<evidence type="ECO:0000313" key="3">
    <source>
        <dbReference type="Proteomes" id="UP000030982"/>
    </source>
</evidence>
<comment type="caution">
    <text evidence="2">The sequence shown here is derived from an EMBL/GenBank/DDBJ whole genome shotgun (WGS) entry which is preliminary data.</text>
</comment>
<dbReference type="AlphaFoldDB" id="A0A0B2AN08"/>
<dbReference type="GO" id="GO:0016787">
    <property type="term" value="F:hydrolase activity"/>
    <property type="evidence" value="ECO:0007669"/>
    <property type="project" value="UniProtKB-KW"/>
</dbReference>
<keyword evidence="3" id="KW-1185">Reference proteome</keyword>
<feature type="domain" description="Dienelactone hydrolase" evidence="1">
    <location>
        <begin position="5"/>
        <end position="188"/>
    </location>
</feature>
<dbReference type="InterPro" id="IPR051049">
    <property type="entry name" value="Dienelactone_hydrolase-like"/>
</dbReference>
<evidence type="ECO:0000313" key="2">
    <source>
        <dbReference type="EMBL" id="KHL03145.1"/>
    </source>
</evidence>
<protein>
    <submittedName>
        <fullName evidence="2">Dienelactone hydrolase</fullName>
    </submittedName>
</protein>
<dbReference type="RefSeq" id="WP_043123129.1">
    <property type="nucleotide sequence ID" value="NZ_JTDL01000104.1"/>
</dbReference>
<dbReference type="SUPFAM" id="SSF53474">
    <property type="entry name" value="alpha/beta-Hydrolases"/>
    <property type="match status" value="1"/>
</dbReference>
<organism evidence="2 3">
    <name type="scientific">Sinomonas humi</name>
    <dbReference type="NCBI Taxonomy" id="1338436"/>
    <lineage>
        <taxon>Bacteria</taxon>
        <taxon>Bacillati</taxon>
        <taxon>Actinomycetota</taxon>
        <taxon>Actinomycetes</taxon>
        <taxon>Micrococcales</taxon>
        <taxon>Micrococcaceae</taxon>
        <taxon>Sinomonas</taxon>
    </lineage>
</organism>
<dbReference type="PANTHER" id="PTHR46623">
    <property type="entry name" value="CARBOXYMETHYLENEBUTENOLIDASE-RELATED"/>
    <property type="match status" value="1"/>
</dbReference>
<accession>A0A0B2AN08</accession>
<name>A0A0B2AN08_9MICC</name>
<dbReference type="Gene3D" id="3.40.50.1820">
    <property type="entry name" value="alpha/beta hydrolase"/>
    <property type="match status" value="1"/>
</dbReference>
<evidence type="ECO:0000259" key="1">
    <source>
        <dbReference type="Pfam" id="PF01738"/>
    </source>
</evidence>
<keyword evidence="2" id="KW-0378">Hydrolase</keyword>
<sequence length="191" mass="19982">MAEAVLFHHALGLTSGLLDFAEELQRAGHVVHTPDLFDGKTFDSVDDGVAHAEEIGFGEILSRGARAVEDLAPGLVYVGYSLGVLPAQQLAQTRAGARGACLIAACVPVAQFGTSWPPGVPVQIHGKDGDPFFAPDGDLAAARELVATTPGAELFLYEGSEHFFADPSQPGYDAGAAELLLERALTLMDVV</sequence>
<gene>
    <name evidence="2" type="ORF">LK10_10270</name>
</gene>
<dbReference type="EMBL" id="JTDL01000104">
    <property type="protein sequence ID" value="KHL03145.1"/>
    <property type="molecule type" value="Genomic_DNA"/>
</dbReference>
<proteinExistence type="predicted"/>
<reference evidence="2 3" key="1">
    <citation type="submission" date="2014-09" db="EMBL/GenBank/DDBJ databases">
        <title>Genome sequence of Sinomonas sp. MUSC 117.</title>
        <authorList>
            <person name="Lee L.-H."/>
        </authorList>
    </citation>
    <scope>NUCLEOTIDE SEQUENCE [LARGE SCALE GENOMIC DNA]</scope>
    <source>
        <strain evidence="2 3">MUSC 117</strain>
    </source>
</reference>
<dbReference type="InterPro" id="IPR002925">
    <property type="entry name" value="Dienelactn_hydro"/>
</dbReference>
<dbReference type="OrthoDB" id="2834584at2"/>